<comment type="caution">
    <text evidence="2">The sequence shown here is derived from an EMBL/GenBank/DDBJ whole genome shotgun (WGS) entry which is preliminary data.</text>
</comment>
<protein>
    <submittedName>
        <fullName evidence="2">Uncharacterized protein</fullName>
    </submittedName>
</protein>
<dbReference type="Proteomes" id="UP001165122">
    <property type="component" value="Unassembled WGS sequence"/>
</dbReference>
<gene>
    <name evidence="2" type="ORF">TrLO_g873</name>
</gene>
<evidence type="ECO:0000256" key="1">
    <source>
        <dbReference type="SAM" id="MobiDB-lite"/>
    </source>
</evidence>
<dbReference type="AlphaFoldDB" id="A0A9W7DN30"/>
<accession>A0A9W7DN30</accession>
<evidence type="ECO:0000313" key="3">
    <source>
        <dbReference type="Proteomes" id="UP001165122"/>
    </source>
</evidence>
<sequence length="454" mass="50366">MDSRGEIVPGGRSAIGPPSPGIISLAGSNDYGDTIFADKEQTLMDTFFDLNADENLPQAGAILYTHKSSSTEESAETLERRQIDHTGDIMKLRDSGKNFNLKIAPLHNLILSTKTTNLPTLLTLHPSLFSILLKSLSTLPPPTDPNSPHYNLLQTLTNLHFQIIIPLLRHPHLPLTLPSSYNLIVTPFLSILRTSYTLSTYNIDSEILRRNGLSAVCCLSEMCRKGRGVGGREGRREGVGLEVGRWLRMNEGVEEGGFKNCTNIFLHLLATTTLSLSQKIDMTSALTTHLPISPHPSTLPLTLKCLHSLLMKKQKKTDDTYLTHLLDNYSTFRIISDSVLTYADEYNKTIYHSLACLVVISETVKGRLLITEEEGLLNVVSETLTIAKLRLMSLKILMNFGSDDRFGNVIFFTPMLVANVIHIMETKKGDEGERAGRVLVDVTRHAENTLGTWS</sequence>
<dbReference type="EMBL" id="BRXW01000364">
    <property type="protein sequence ID" value="GMH48200.1"/>
    <property type="molecule type" value="Genomic_DNA"/>
</dbReference>
<name>A0A9W7DN30_9STRA</name>
<keyword evidence="3" id="KW-1185">Reference proteome</keyword>
<organism evidence="2 3">
    <name type="scientific">Triparma laevis f. longispina</name>
    <dbReference type="NCBI Taxonomy" id="1714387"/>
    <lineage>
        <taxon>Eukaryota</taxon>
        <taxon>Sar</taxon>
        <taxon>Stramenopiles</taxon>
        <taxon>Ochrophyta</taxon>
        <taxon>Bolidophyceae</taxon>
        <taxon>Parmales</taxon>
        <taxon>Triparmaceae</taxon>
        <taxon>Triparma</taxon>
    </lineage>
</organism>
<evidence type="ECO:0000313" key="2">
    <source>
        <dbReference type="EMBL" id="GMH48200.1"/>
    </source>
</evidence>
<reference evidence="3" key="1">
    <citation type="journal article" date="2023" name="Commun. Biol.">
        <title>Genome analysis of Parmales, the sister group of diatoms, reveals the evolutionary specialization of diatoms from phago-mixotrophs to photoautotrophs.</title>
        <authorList>
            <person name="Ban H."/>
            <person name="Sato S."/>
            <person name="Yoshikawa S."/>
            <person name="Yamada K."/>
            <person name="Nakamura Y."/>
            <person name="Ichinomiya M."/>
            <person name="Sato N."/>
            <person name="Blanc-Mathieu R."/>
            <person name="Endo H."/>
            <person name="Kuwata A."/>
            <person name="Ogata H."/>
        </authorList>
    </citation>
    <scope>NUCLEOTIDE SEQUENCE [LARGE SCALE GENOMIC DNA]</scope>
    <source>
        <strain evidence="3">NIES 3700</strain>
    </source>
</reference>
<feature type="region of interest" description="Disordered" evidence="1">
    <location>
        <begin position="1"/>
        <end position="20"/>
    </location>
</feature>
<proteinExistence type="predicted"/>